<evidence type="ECO:0000256" key="4">
    <source>
        <dbReference type="ARBA" id="ARBA00022989"/>
    </source>
</evidence>
<dbReference type="InterPro" id="IPR027379">
    <property type="entry name" value="CLS_N"/>
</dbReference>
<evidence type="ECO:0000256" key="2">
    <source>
        <dbReference type="ARBA" id="ARBA00022475"/>
    </source>
</evidence>
<comment type="caution">
    <text evidence="8">The sequence shown here is derived from an EMBL/GenBank/DDBJ whole genome shotgun (WGS) entry which is preliminary data.</text>
</comment>
<dbReference type="OrthoDB" id="7596142at2"/>
<name>A0A4R7SXD1_9ACTN</name>
<dbReference type="RefSeq" id="WP_133982480.1">
    <property type="nucleotide sequence ID" value="NZ_SOCE01000002.1"/>
</dbReference>
<dbReference type="Pfam" id="PF13396">
    <property type="entry name" value="PLDc_N"/>
    <property type="match status" value="1"/>
</dbReference>
<sequence>MSFWDVVWFIVISFAFIAYLMMLVSILADIFRDPETSGAAKALWLLCLFFLPFLTALVYVILRGDAMAKRSMASARAARKQEEDYIRGVAGSATPADQISRAKAMLDDGTISPSEFDLLKAKALAT</sequence>
<feature type="transmembrane region" description="Helical" evidence="6">
    <location>
        <begin position="6"/>
        <end position="31"/>
    </location>
</feature>
<keyword evidence="3 6" id="KW-0812">Transmembrane</keyword>
<comment type="subcellular location">
    <subcellularLocation>
        <location evidence="1">Cell membrane</location>
        <topology evidence="1">Multi-pass membrane protein</topology>
    </subcellularLocation>
</comment>
<evidence type="ECO:0000256" key="1">
    <source>
        <dbReference type="ARBA" id="ARBA00004651"/>
    </source>
</evidence>
<feature type="domain" description="Cardiolipin synthase N-terminal" evidence="7">
    <location>
        <begin position="18"/>
        <end position="63"/>
    </location>
</feature>
<gene>
    <name evidence="8" type="ORF">EV138_5790</name>
</gene>
<reference evidence="8 9" key="1">
    <citation type="submission" date="2019-03" db="EMBL/GenBank/DDBJ databases">
        <title>Genomic Encyclopedia of Type Strains, Phase III (KMG-III): the genomes of soil and plant-associated and newly described type strains.</title>
        <authorList>
            <person name="Whitman W."/>
        </authorList>
    </citation>
    <scope>NUCLEOTIDE SEQUENCE [LARGE SCALE GENOMIC DNA]</scope>
    <source>
        <strain evidence="8 9">VKM Ac-2575</strain>
    </source>
</reference>
<feature type="transmembrane region" description="Helical" evidence="6">
    <location>
        <begin position="43"/>
        <end position="62"/>
    </location>
</feature>
<dbReference type="GO" id="GO:0005886">
    <property type="term" value="C:plasma membrane"/>
    <property type="evidence" value="ECO:0007669"/>
    <property type="project" value="UniProtKB-SubCell"/>
</dbReference>
<organism evidence="8 9">
    <name type="scientific">Kribbella voronezhensis</name>
    <dbReference type="NCBI Taxonomy" id="2512212"/>
    <lineage>
        <taxon>Bacteria</taxon>
        <taxon>Bacillati</taxon>
        <taxon>Actinomycetota</taxon>
        <taxon>Actinomycetes</taxon>
        <taxon>Propionibacteriales</taxon>
        <taxon>Kribbellaceae</taxon>
        <taxon>Kribbella</taxon>
    </lineage>
</organism>
<dbReference type="Proteomes" id="UP000295151">
    <property type="component" value="Unassembled WGS sequence"/>
</dbReference>
<keyword evidence="9" id="KW-1185">Reference proteome</keyword>
<evidence type="ECO:0000256" key="3">
    <source>
        <dbReference type="ARBA" id="ARBA00022692"/>
    </source>
</evidence>
<keyword evidence="2" id="KW-1003">Cell membrane</keyword>
<evidence type="ECO:0000256" key="6">
    <source>
        <dbReference type="SAM" id="Phobius"/>
    </source>
</evidence>
<keyword evidence="5 6" id="KW-0472">Membrane</keyword>
<accession>A0A4R7SXD1</accession>
<evidence type="ECO:0000313" key="8">
    <source>
        <dbReference type="EMBL" id="TDU83326.1"/>
    </source>
</evidence>
<evidence type="ECO:0000256" key="5">
    <source>
        <dbReference type="ARBA" id="ARBA00023136"/>
    </source>
</evidence>
<evidence type="ECO:0000259" key="7">
    <source>
        <dbReference type="Pfam" id="PF13396"/>
    </source>
</evidence>
<proteinExistence type="predicted"/>
<dbReference type="EMBL" id="SOCE01000002">
    <property type="protein sequence ID" value="TDU83326.1"/>
    <property type="molecule type" value="Genomic_DNA"/>
</dbReference>
<evidence type="ECO:0000313" key="9">
    <source>
        <dbReference type="Proteomes" id="UP000295151"/>
    </source>
</evidence>
<dbReference type="AlphaFoldDB" id="A0A4R7SXD1"/>
<keyword evidence="4 6" id="KW-1133">Transmembrane helix</keyword>
<protein>
    <submittedName>
        <fullName evidence="8">Phospholipase D-like protein</fullName>
    </submittedName>
</protein>